<evidence type="ECO:0000313" key="3">
    <source>
        <dbReference type="Proteomes" id="UP000010290"/>
    </source>
</evidence>
<feature type="transmembrane region" description="Helical" evidence="1">
    <location>
        <begin position="49"/>
        <end position="70"/>
    </location>
</feature>
<keyword evidence="1" id="KW-1133">Transmembrane helix</keyword>
<feature type="transmembrane region" description="Helical" evidence="1">
    <location>
        <begin position="161"/>
        <end position="186"/>
    </location>
</feature>
<keyword evidence="1" id="KW-0812">Transmembrane</keyword>
<gene>
    <name evidence="2" type="ORF">OO7_11294</name>
</gene>
<dbReference type="OrthoDB" id="6591996at2"/>
<dbReference type="InterPro" id="IPR052712">
    <property type="entry name" value="Acid_resist_chaperone_HdeD"/>
</dbReference>
<name>K8WH30_9GAMM</name>
<dbReference type="EMBL" id="AKKN01000010">
    <property type="protein sequence ID" value="EKT55565.1"/>
    <property type="molecule type" value="Genomic_DNA"/>
</dbReference>
<feature type="transmembrane region" description="Helical" evidence="1">
    <location>
        <begin position="136"/>
        <end position="155"/>
    </location>
</feature>
<evidence type="ECO:0000313" key="2">
    <source>
        <dbReference type="EMBL" id="EKT55565.1"/>
    </source>
</evidence>
<reference evidence="2 3" key="1">
    <citation type="journal article" date="2012" name="BMC Genomics">
        <title>Comparative genomics of bacteria in the genus Providencia isolated from wild Drosophila melanogaster.</title>
        <authorList>
            <person name="Galac M.R."/>
            <person name="Lazzaro B.P."/>
        </authorList>
    </citation>
    <scope>NUCLEOTIDE SEQUENCE [LARGE SCALE GENOMIC DNA]</scope>
    <source>
        <strain evidence="2 3">DSM 19967</strain>
    </source>
</reference>
<dbReference type="RefSeq" id="WP_008916036.1">
    <property type="nucleotide sequence ID" value="NZ_CM001773.1"/>
</dbReference>
<dbReference type="InterPro" id="IPR005325">
    <property type="entry name" value="DUF308_memb"/>
</dbReference>
<feature type="transmembrane region" description="Helical" evidence="1">
    <location>
        <begin position="23"/>
        <end position="43"/>
    </location>
</feature>
<feature type="transmembrane region" description="Helical" evidence="1">
    <location>
        <begin position="77"/>
        <end position="97"/>
    </location>
</feature>
<proteinExistence type="predicted"/>
<keyword evidence="1" id="KW-0472">Membrane</keyword>
<organism evidence="2 3">
    <name type="scientific">Providencia sneebia DSM 19967</name>
    <dbReference type="NCBI Taxonomy" id="1141660"/>
    <lineage>
        <taxon>Bacteria</taxon>
        <taxon>Pseudomonadati</taxon>
        <taxon>Pseudomonadota</taxon>
        <taxon>Gammaproteobacteria</taxon>
        <taxon>Enterobacterales</taxon>
        <taxon>Morganellaceae</taxon>
        <taxon>Providencia</taxon>
    </lineage>
</organism>
<dbReference type="AlphaFoldDB" id="K8WH30"/>
<dbReference type="PANTHER" id="PTHR34989">
    <property type="entry name" value="PROTEIN HDED"/>
    <property type="match status" value="1"/>
</dbReference>
<accession>K8WH30</accession>
<dbReference type="PANTHER" id="PTHR34989:SF1">
    <property type="entry name" value="PROTEIN HDED"/>
    <property type="match status" value="1"/>
</dbReference>
<dbReference type="Proteomes" id="UP000010290">
    <property type="component" value="Chromosome"/>
</dbReference>
<comment type="caution">
    <text evidence="2">The sequence shown here is derived from an EMBL/GenBank/DDBJ whole genome shotgun (WGS) entry which is preliminary data.</text>
</comment>
<keyword evidence="3" id="KW-1185">Reference proteome</keyword>
<dbReference type="GO" id="GO:0005886">
    <property type="term" value="C:plasma membrane"/>
    <property type="evidence" value="ECO:0007669"/>
    <property type="project" value="TreeGrafter"/>
</dbReference>
<dbReference type="Pfam" id="PF03729">
    <property type="entry name" value="DUF308"/>
    <property type="match status" value="1"/>
</dbReference>
<protein>
    <submittedName>
        <fullName evidence="2">Acid-resistance membrane protein</fullName>
    </submittedName>
</protein>
<evidence type="ECO:0000256" key="1">
    <source>
        <dbReference type="SAM" id="Phobius"/>
    </source>
</evidence>
<sequence>MLNLNQDQISKLAESQLKGSRTIIYLVAILLLIGGVVCITNPIVSGIAFSSLIGVMLLISGIAVICNIIFNRFYGGVSVIFSFIAGIAYLILGYAFITDPLPSLLLLAIFVAILFLIGGVIRIYVGVKIFNSAAGLMNILIGVLDFIIAYLFLSGNIETSITLLTLFIGIELLFSSFNLFILAGALKKTSK</sequence>
<feature type="transmembrane region" description="Helical" evidence="1">
    <location>
        <begin position="103"/>
        <end position="124"/>
    </location>
</feature>
<dbReference type="PATRIC" id="fig|1141660.3.peg.2251"/>
<dbReference type="HOGENOM" id="CLU_091585_6_0_6"/>